<dbReference type="EMBL" id="BEZZ01136217">
    <property type="protein sequence ID" value="GCC44662.1"/>
    <property type="molecule type" value="Genomic_DNA"/>
</dbReference>
<gene>
    <name evidence="2" type="ORF">chiPu_0028641</name>
</gene>
<keyword evidence="3" id="KW-1185">Reference proteome</keyword>
<protein>
    <submittedName>
        <fullName evidence="2">Uncharacterized protein</fullName>
    </submittedName>
</protein>
<reference evidence="2 3" key="1">
    <citation type="journal article" date="2018" name="Nat. Ecol. Evol.">
        <title>Shark genomes provide insights into elasmobranch evolution and the origin of vertebrates.</title>
        <authorList>
            <person name="Hara Y"/>
            <person name="Yamaguchi K"/>
            <person name="Onimaru K"/>
            <person name="Kadota M"/>
            <person name="Koyanagi M"/>
            <person name="Keeley SD"/>
            <person name="Tatsumi K"/>
            <person name="Tanaka K"/>
            <person name="Motone F"/>
            <person name="Kageyama Y"/>
            <person name="Nozu R"/>
            <person name="Adachi N"/>
            <person name="Nishimura O"/>
            <person name="Nakagawa R"/>
            <person name="Tanegashima C"/>
            <person name="Kiyatake I"/>
            <person name="Matsumoto R"/>
            <person name="Murakumo K"/>
            <person name="Nishida K"/>
            <person name="Terakita A"/>
            <person name="Kuratani S"/>
            <person name="Sato K"/>
            <person name="Hyodo S Kuraku.S."/>
        </authorList>
    </citation>
    <scope>NUCLEOTIDE SEQUENCE [LARGE SCALE GENOMIC DNA]</scope>
</reference>
<sequence>MARPHRQRARPRLLVGRQRLTAEEGLADAATVREPATRTLLTTLASDGVDEWPPLPPMTRGDVLGANSWDRRPSPIHGGRRISEVPAAYSSGRVSPIPALPEARARR</sequence>
<accession>A0A401TPW2</accession>
<proteinExistence type="predicted"/>
<comment type="caution">
    <text evidence="2">The sequence shown here is derived from an EMBL/GenBank/DDBJ whole genome shotgun (WGS) entry which is preliminary data.</text>
</comment>
<evidence type="ECO:0000256" key="1">
    <source>
        <dbReference type="SAM" id="MobiDB-lite"/>
    </source>
</evidence>
<name>A0A401TPW2_CHIPU</name>
<evidence type="ECO:0000313" key="2">
    <source>
        <dbReference type="EMBL" id="GCC44662.1"/>
    </source>
</evidence>
<evidence type="ECO:0000313" key="3">
    <source>
        <dbReference type="Proteomes" id="UP000287033"/>
    </source>
</evidence>
<dbReference type="Proteomes" id="UP000287033">
    <property type="component" value="Unassembled WGS sequence"/>
</dbReference>
<feature type="region of interest" description="Disordered" evidence="1">
    <location>
        <begin position="51"/>
        <end position="107"/>
    </location>
</feature>
<organism evidence="2 3">
    <name type="scientific">Chiloscyllium punctatum</name>
    <name type="common">Brownbanded bambooshark</name>
    <name type="synonym">Hemiscyllium punctatum</name>
    <dbReference type="NCBI Taxonomy" id="137246"/>
    <lineage>
        <taxon>Eukaryota</taxon>
        <taxon>Metazoa</taxon>
        <taxon>Chordata</taxon>
        <taxon>Craniata</taxon>
        <taxon>Vertebrata</taxon>
        <taxon>Chondrichthyes</taxon>
        <taxon>Elasmobranchii</taxon>
        <taxon>Galeomorphii</taxon>
        <taxon>Galeoidea</taxon>
        <taxon>Orectolobiformes</taxon>
        <taxon>Hemiscylliidae</taxon>
        <taxon>Chiloscyllium</taxon>
    </lineage>
</organism>
<dbReference type="AlphaFoldDB" id="A0A401TPW2"/>